<dbReference type="Gene3D" id="2.60.40.10">
    <property type="entry name" value="Immunoglobulins"/>
    <property type="match status" value="1"/>
</dbReference>
<evidence type="ECO:0000313" key="2">
    <source>
        <dbReference type="EMBL" id="NWS50670.1"/>
    </source>
</evidence>
<dbReference type="EMBL" id="VYZH01010024">
    <property type="protein sequence ID" value="NWS50670.1"/>
    <property type="molecule type" value="Genomic_DNA"/>
</dbReference>
<feature type="non-terminal residue" evidence="2">
    <location>
        <position position="105"/>
    </location>
</feature>
<evidence type="ECO:0000313" key="3">
    <source>
        <dbReference type="Proteomes" id="UP000562415"/>
    </source>
</evidence>
<reference evidence="2 3" key="1">
    <citation type="submission" date="2019-09" db="EMBL/GenBank/DDBJ databases">
        <title>Bird 10,000 Genomes (B10K) Project - Family phase.</title>
        <authorList>
            <person name="Zhang G."/>
        </authorList>
    </citation>
    <scope>NUCLEOTIDE SEQUENCE [LARGE SCALE GENOMIC DNA]</scope>
    <source>
        <strain evidence="2">B10K-DU-017-47</strain>
    </source>
</reference>
<name>A0A7K5G0M3_PROAR</name>
<dbReference type="PANTHER" id="PTHR13771:SF9">
    <property type="entry name" value="INTERCELLULAR ADHESION MOLECULE 5"/>
    <property type="match status" value="1"/>
</dbReference>
<dbReference type="AlphaFoldDB" id="A0A7K5G0M3"/>
<sequence length="105" mass="11723">LLNVTQWNSSILCYYNCRGQRKVLPIKLIVYRKPPVLEPVPALAVGQRHDLACVVAEAAPLRKVTVRLRRGGALLHRRSFEGQGQDEPGTVRVTHGLRAERGHHG</sequence>
<dbReference type="GO" id="GO:0007155">
    <property type="term" value="P:cell adhesion"/>
    <property type="evidence" value="ECO:0007669"/>
    <property type="project" value="InterPro"/>
</dbReference>
<dbReference type="InterPro" id="IPR036179">
    <property type="entry name" value="Ig-like_dom_sf"/>
</dbReference>
<evidence type="ECO:0000256" key="1">
    <source>
        <dbReference type="SAM" id="MobiDB-lite"/>
    </source>
</evidence>
<dbReference type="PANTHER" id="PTHR13771">
    <property type="entry name" value="INTERCELLULAR ADHESION MOLECULE"/>
    <property type="match status" value="1"/>
</dbReference>
<dbReference type="InterPro" id="IPR047012">
    <property type="entry name" value="ICAM_VCAM"/>
</dbReference>
<dbReference type="Proteomes" id="UP000562415">
    <property type="component" value="Unassembled WGS sequence"/>
</dbReference>
<feature type="region of interest" description="Disordered" evidence="1">
    <location>
        <begin position="79"/>
        <end position="105"/>
    </location>
</feature>
<dbReference type="OrthoDB" id="5843397at2759"/>
<feature type="non-terminal residue" evidence="2">
    <location>
        <position position="1"/>
    </location>
</feature>
<keyword evidence="3" id="KW-1185">Reference proteome</keyword>
<comment type="caution">
    <text evidence="2">The sequence shown here is derived from an EMBL/GenBank/DDBJ whole genome shotgun (WGS) entry which is preliminary data.</text>
</comment>
<dbReference type="InterPro" id="IPR013783">
    <property type="entry name" value="Ig-like_fold"/>
</dbReference>
<protein>
    <submittedName>
        <fullName evidence="2">ICAM4 protein</fullName>
    </submittedName>
</protein>
<proteinExistence type="predicted"/>
<dbReference type="SUPFAM" id="SSF48726">
    <property type="entry name" value="Immunoglobulin"/>
    <property type="match status" value="1"/>
</dbReference>
<accession>A0A7K5G0M3</accession>
<dbReference type="GO" id="GO:0005886">
    <property type="term" value="C:plasma membrane"/>
    <property type="evidence" value="ECO:0007669"/>
    <property type="project" value="TreeGrafter"/>
</dbReference>
<organism evidence="2 3">
    <name type="scientific">Probosciger aterrimus</name>
    <name type="common">Palm cockatoo</name>
    <dbReference type="NCBI Taxonomy" id="141839"/>
    <lineage>
        <taxon>Eukaryota</taxon>
        <taxon>Metazoa</taxon>
        <taxon>Chordata</taxon>
        <taxon>Craniata</taxon>
        <taxon>Vertebrata</taxon>
        <taxon>Euteleostomi</taxon>
        <taxon>Archelosauria</taxon>
        <taxon>Archosauria</taxon>
        <taxon>Dinosauria</taxon>
        <taxon>Saurischia</taxon>
        <taxon>Theropoda</taxon>
        <taxon>Coelurosauria</taxon>
        <taxon>Aves</taxon>
        <taxon>Neognathae</taxon>
        <taxon>Neoaves</taxon>
        <taxon>Telluraves</taxon>
        <taxon>Australaves</taxon>
        <taxon>Psittaciformes</taxon>
        <taxon>Cacatuidae</taxon>
        <taxon>Probosciger</taxon>
    </lineage>
</organism>
<dbReference type="GO" id="GO:0005178">
    <property type="term" value="F:integrin binding"/>
    <property type="evidence" value="ECO:0007669"/>
    <property type="project" value="InterPro"/>
</dbReference>
<gene>
    <name evidence="2" type="primary">Icam4</name>
    <name evidence="2" type="ORF">PROATE_R15306</name>
</gene>